<dbReference type="AlphaFoldDB" id="A0A943SNX0"/>
<name>A0A943SNX0_9FIRM</name>
<evidence type="ECO:0000313" key="1">
    <source>
        <dbReference type="EMBL" id="MBS6535618.1"/>
    </source>
</evidence>
<evidence type="ECO:0000313" key="2">
    <source>
        <dbReference type="Proteomes" id="UP000748991"/>
    </source>
</evidence>
<dbReference type="Proteomes" id="UP000748991">
    <property type="component" value="Unassembled WGS sequence"/>
</dbReference>
<sequence length="156" mass="18015">MTTNNNRLYLDFKNSYDDFNNLIGGAVYGLIDLDEFFNQAGFIKLRFFDTKTLLQNKAKLEDIGDGFFLISFNNSMFIGREVLEENFLMCFVKDTDAYINALKSRSYKELIYSNAVNRLINILSDKTLPMHNLIRNKFNHSIARSGNKKLVGFVLP</sequence>
<comment type="caution">
    <text evidence="1">The sequence shown here is derived from an EMBL/GenBank/DDBJ whole genome shotgun (WGS) entry which is preliminary data.</text>
</comment>
<organism evidence="1 2">
    <name type="scientific">Peptoniphilus harei</name>
    <dbReference type="NCBI Taxonomy" id="54005"/>
    <lineage>
        <taxon>Bacteria</taxon>
        <taxon>Bacillati</taxon>
        <taxon>Bacillota</taxon>
        <taxon>Tissierellia</taxon>
        <taxon>Tissierellales</taxon>
        <taxon>Peptoniphilaceae</taxon>
        <taxon>Peptoniphilus</taxon>
    </lineage>
</organism>
<protein>
    <submittedName>
        <fullName evidence="1">Uncharacterized protein</fullName>
    </submittedName>
</protein>
<dbReference type="RefSeq" id="WP_278638273.1">
    <property type="nucleotide sequence ID" value="NZ_JAGZZP010000016.1"/>
</dbReference>
<proteinExistence type="predicted"/>
<gene>
    <name evidence="1" type="ORF">KH327_07285</name>
</gene>
<reference evidence="1" key="1">
    <citation type="submission" date="2021-02" db="EMBL/GenBank/DDBJ databases">
        <title>Infant gut strain persistence is associated with maternal origin, phylogeny, and functional potential including surface adhesion and iron acquisition.</title>
        <authorList>
            <person name="Lou Y.C."/>
        </authorList>
    </citation>
    <scope>NUCLEOTIDE SEQUENCE</scope>
    <source>
        <strain evidence="1">L3_060_052G1_dasL3_060_052G1_concoct_1</strain>
    </source>
</reference>
<dbReference type="EMBL" id="JAGZZP010000016">
    <property type="protein sequence ID" value="MBS6535618.1"/>
    <property type="molecule type" value="Genomic_DNA"/>
</dbReference>
<accession>A0A943SNX0</accession>